<name>A0ABV0Y4K6_9TELE</name>
<comment type="caution">
    <text evidence="2">The sequence shown here is derived from an EMBL/GenBank/DDBJ whole genome shotgun (WGS) entry which is preliminary data.</text>
</comment>
<protein>
    <submittedName>
        <fullName evidence="2">Uncharacterized protein</fullName>
    </submittedName>
</protein>
<dbReference type="EMBL" id="JAHRIP010021350">
    <property type="protein sequence ID" value="MEQ2288718.1"/>
    <property type="molecule type" value="Genomic_DNA"/>
</dbReference>
<sequence>MQPSLEKNTRLAMVRVKRVHRQAEEKCNACQDDEQATASSISSTSSSEIPIGIPVITYSTDDEDPTSTSTTTVENQTSGRPRGTSVLCETPVTVYHVKIR</sequence>
<proteinExistence type="predicted"/>
<keyword evidence="3" id="KW-1185">Reference proteome</keyword>
<feature type="compositionally biased region" description="Low complexity" evidence="1">
    <location>
        <begin position="36"/>
        <end position="47"/>
    </location>
</feature>
<evidence type="ECO:0000313" key="2">
    <source>
        <dbReference type="EMBL" id="MEQ2288718.1"/>
    </source>
</evidence>
<organism evidence="2 3">
    <name type="scientific">Ameca splendens</name>
    <dbReference type="NCBI Taxonomy" id="208324"/>
    <lineage>
        <taxon>Eukaryota</taxon>
        <taxon>Metazoa</taxon>
        <taxon>Chordata</taxon>
        <taxon>Craniata</taxon>
        <taxon>Vertebrata</taxon>
        <taxon>Euteleostomi</taxon>
        <taxon>Actinopterygii</taxon>
        <taxon>Neopterygii</taxon>
        <taxon>Teleostei</taxon>
        <taxon>Neoteleostei</taxon>
        <taxon>Acanthomorphata</taxon>
        <taxon>Ovalentaria</taxon>
        <taxon>Atherinomorphae</taxon>
        <taxon>Cyprinodontiformes</taxon>
        <taxon>Goodeidae</taxon>
        <taxon>Ameca</taxon>
    </lineage>
</organism>
<dbReference type="Proteomes" id="UP001469553">
    <property type="component" value="Unassembled WGS sequence"/>
</dbReference>
<feature type="region of interest" description="Disordered" evidence="1">
    <location>
        <begin position="25"/>
        <end position="85"/>
    </location>
</feature>
<reference evidence="2 3" key="1">
    <citation type="submission" date="2021-06" db="EMBL/GenBank/DDBJ databases">
        <authorList>
            <person name="Palmer J.M."/>
        </authorList>
    </citation>
    <scope>NUCLEOTIDE SEQUENCE [LARGE SCALE GENOMIC DNA]</scope>
    <source>
        <strain evidence="2 3">AS_MEX2019</strain>
        <tissue evidence="2">Muscle</tissue>
    </source>
</reference>
<evidence type="ECO:0000313" key="3">
    <source>
        <dbReference type="Proteomes" id="UP001469553"/>
    </source>
</evidence>
<gene>
    <name evidence="2" type="ORF">AMECASPLE_025632</name>
</gene>
<accession>A0ABV0Y4K6</accession>
<evidence type="ECO:0000256" key="1">
    <source>
        <dbReference type="SAM" id="MobiDB-lite"/>
    </source>
</evidence>